<reference evidence="2" key="1">
    <citation type="submission" date="2022-11" db="UniProtKB">
        <authorList>
            <consortium name="WormBaseParasite"/>
        </authorList>
    </citation>
    <scope>IDENTIFICATION</scope>
</reference>
<name>A0A915EXZ9_9CEST</name>
<keyword evidence="1" id="KW-1185">Reference proteome</keyword>
<dbReference type="AlphaFoldDB" id="A0A915EXZ9"/>
<accession>A0A915EXZ9</accession>
<protein>
    <submittedName>
        <fullName evidence="2">Uncharacterized protein</fullName>
    </submittedName>
</protein>
<organism evidence="1 2">
    <name type="scientific">Echinococcus canadensis</name>
    <dbReference type="NCBI Taxonomy" id="519352"/>
    <lineage>
        <taxon>Eukaryota</taxon>
        <taxon>Metazoa</taxon>
        <taxon>Spiralia</taxon>
        <taxon>Lophotrochozoa</taxon>
        <taxon>Platyhelminthes</taxon>
        <taxon>Cestoda</taxon>
        <taxon>Eucestoda</taxon>
        <taxon>Cyclophyllidea</taxon>
        <taxon>Taeniidae</taxon>
        <taxon>Echinococcus</taxon>
        <taxon>Echinococcus canadensis group</taxon>
    </lineage>
</organism>
<evidence type="ECO:0000313" key="2">
    <source>
        <dbReference type="WBParaSite" id="maker-E.canG7_contigs_2088-snap-gene-0.1-mRNA-1"/>
    </source>
</evidence>
<proteinExistence type="predicted"/>
<sequence>MSNPRISSPGKKKDLTVKASHLAAGATSMHLSSSNQSFIQAHHGSLIEFDPKIQLMEAKLSDSYNSRHGGSAHTLAYEDMHCMHLDSELLEDGGMDELMEGSDLEMSDFETPGSLGSVSAQHFSPSNSDLTGFNMLFDDGSRIYLDCEKETRSTKKVMHN</sequence>
<dbReference type="Proteomes" id="UP000887562">
    <property type="component" value="Unplaced"/>
</dbReference>
<evidence type="ECO:0000313" key="1">
    <source>
        <dbReference type="Proteomes" id="UP000887562"/>
    </source>
</evidence>
<dbReference type="WBParaSite" id="maker-E.canG7_contigs_2088-snap-gene-0.1-mRNA-1">
    <property type="protein sequence ID" value="maker-E.canG7_contigs_2088-snap-gene-0.1-mRNA-1"/>
    <property type="gene ID" value="EcG7_10414"/>
</dbReference>